<sequence>MNSITDIPPIEVLENLDLLRSDLESKIPPKKLDQNLLIASWNIRAFGNLTRKWDSDENDTPKRDLHSILCIAEIIKRFDVIAVQEVKDNIRALRDTLKILGHNWSLILTDVNKGKVGNGERMAYLFDTRRVQMSGLAGELVVPEEWEDDINDGAMAKQFVRSPYAVSFQSGKHTFILVTLHILYGDSPKSRIQELKGIAKWLSSWANDMNAYHHDLIVLGDFNIDERGDLLDKTFLSEGLYVPPQLQKKEVTRSIFDQTKYYDQIAWFDGPPNGPKLSMKFLNGGNYDFVPLALQNRGLTKNSLSWLISDHYPLWAEFKV</sequence>
<dbReference type="CDD" id="cd10283">
    <property type="entry name" value="MnuA_DNase1-like"/>
    <property type="match status" value="1"/>
</dbReference>
<dbReference type="PANTHER" id="PTHR11371:SF31">
    <property type="entry name" value="EXTRACELLULAR NUCLEASE"/>
    <property type="match status" value="1"/>
</dbReference>
<protein>
    <submittedName>
        <fullName evidence="2">Deoxyribonuclease</fullName>
        <ecNumber evidence="2">3.1.-.-</ecNumber>
    </submittedName>
</protein>
<feature type="domain" description="Endonuclease/exonuclease/phosphatase" evidence="1">
    <location>
        <begin position="39"/>
        <end position="229"/>
    </location>
</feature>
<dbReference type="Proteomes" id="UP000204551">
    <property type="component" value="Chromosome"/>
</dbReference>
<proteinExistence type="predicted"/>
<dbReference type="Gene3D" id="3.60.10.10">
    <property type="entry name" value="Endonuclease/exonuclease/phosphatase"/>
    <property type="match status" value="1"/>
</dbReference>
<dbReference type="GO" id="GO:0016787">
    <property type="term" value="F:hydrolase activity"/>
    <property type="evidence" value="ECO:0007669"/>
    <property type="project" value="UniProtKB-KW"/>
</dbReference>
<reference evidence="2 3" key="1">
    <citation type="submission" date="2017-07" db="EMBL/GenBank/DDBJ databases">
        <title>Genome Sequence of Arenibacter algicola Strain SMS7 Isolated from a culture of the Diatom Skeletonema marinoi.</title>
        <authorList>
            <person name="Topel M."/>
            <person name="Pinder M.I.M."/>
            <person name="Johansson O.N."/>
            <person name="Kourtchenko O."/>
            <person name="Godhe A."/>
            <person name="Clarke A.K."/>
        </authorList>
    </citation>
    <scope>NUCLEOTIDE SEQUENCE [LARGE SCALE GENOMIC DNA]</scope>
    <source>
        <strain evidence="2 3">SMS7</strain>
    </source>
</reference>
<dbReference type="InterPro" id="IPR036691">
    <property type="entry name" value="Endo/exonu/phosph_ase_sf"/>
</dbReference>
<gene>
    <name evidence="2" type="ORF">AREALGSMS7_01127</name>
</gene>
<name>A0A221UTG0_9FLAO</name>
<keyword evidence="2" id="KW-0378">Hydrolase</keyword>
<dbReference type="InterPro" id="IPR005135">
    <property type="entry name" value="Endo/exonuclease/phosphatase"/>
</dbReference>
<dbReference type="SUPFAM" id="SSF56219">
    <property type="entry name" value="DNase I-like"/>
    <property type="match status" value="1"/>
</dbReference>
<dbReference type="EMBL" id="CP022515">
    <property type="protein sequence ID" value="ASO04602.1"/>
    <property type="molecule type" value="Genomic_DNA"/>
</dbReference>
<dbReference type="AlphaFoldDB" id="A0A221UTG0"/>
<dbReference type="KEGG" id="aalg:AREALGSMS7_01127"/>
<dbReference type="PANTHER" id="PTHR11371">
    <property type="entry name" value="DEOXYRIBONUCLEASE"/>
    <property type="match status" value="1"/>
</dbReference>
<dbReference type="Pfam" id="PF03372">
    <property type="entry name" value="Exo_endo_phos"/>
    <property type="match status" value="1"/>
</dbReference>
<evidence type="ECO:0000259" key="1">
    <source>
        <dbReference type="Pfam" id="PF03372"/>
    </source>
</evidence>
<evidence type="ECO:0000313" key="3">
    <source>
        <dbReference type="Proteomes" id="UP000204551"/>
    </source>
</evidence>
<dbReference type="RefSeq" id="WP_093977565.1">
    <property type="nucleotide sequence ID" value="NZ_CP022515.1"/>
</dbReference>
<organism evidence="2 3">
    <name type="scientific">Arenibacter algicola</name>
    <dbReference type="NCBI Taxonomy" id="616991"/>
    <lineage>
        <taxon>Bacteria</taxon>
        <taxon>Pseudomonadati</taxon>
        <taxon>Bacteroidota</taxon>
        <taxon>Flavobacteriia</taxon>
        <taxon>Flavobacteriales</taxon>
        <taxon>Flavobacteriaceae</taxon>
        <taxon>Arenibacter</taxon>
    </lineage>
</organism>
<accession>A0A221UTG0</accession>
<evidence type="ECO:0000313" key="2">
    <source>
        <dbReference type="EMBL" id="ASO04602.1"/>
    </source>
</evidence>
<dbReference type="EC" id="3.1.-.-" evidence="2"/>